<accession>W8VZQ3</accession>
<dbReference type="HOGENOM" id="CLU_124370_1_0_10"/>
<sequence>MKKILFLFAALVMLSCESDDGRRGNPFLIDISFQASLNTDLPQYSSLNFAGNSVIVRNQGIRGFVIYSLGNNQYSAFELSDPNHAPNSCSTMTVSGLTATCPCPEDSNSYDITFGQPKSGSGEYGMKAYRVNRSGSTIVVSN</sequence>
<dbReference type="RefSeq" id="WP_041495660.1">
    <property type="nucleotide sequence ID" value="NZ_AP014548.1"/>
</dbReference>
<dbReference type="PROSITE" id="PS51257">
    <property type="entry name" value="PROKAR_LIPOPROTEIN"/>
    <property type="match status" value="1"/>
</dbReference>
<dbReference type="STRING" id="1454201.NMS_0967"/>
<reference evidence="1 2" key="1">
    <citation type="journal article" date="2014" name="Proc. Natl. Acad. Sci. U.S.A.">
        <title>Functional characterization of flavobacteria rhodopsins reveals a unique class of light-driven chloride pump in bacteria.</title>
        <authorList>
            <person name="Yoshizawa S."/>
            <person name="Kumagai Y."/>
            <person name="Kim H."/>
            <person name="Ogura Y."/>
            <person name="Hayashi T."/>
            <person name="Iwasaki W."/>
            <person name="DeLong E.F."/>
            <person name="Kogure K."/>
        </authorList>
    </citation>
    <scope>NUCLEOTIDE SEQUENCE [LARGE SCALE GENOMIC DNA]</scope>
    <source>
        <strain evidence="1 2">S1-08</strain>
    </source>
</reference>
<keyword evidence="2" id="KW-1185">Reference proteome</keyword>
<dbReference type="Proteomes" id="UP000031760">
    <property type="component" value="Chromosome"/>
</dbReference>
<evidence type="ECO:0008006" key="3">
    <source>
        <dbReference type="Google" id="ProtNLM"/>
    </source>
</evidence>
<gene>
    <name evidence="1" type="ORF">NMS_0967</name>
</gene>
<evidence type="ECO:0000313" key="1">
    <source>
        <dbReference type="EMBL" id="BAO54976.1"/>
    </source>
</evidence>
<proteinExistence type="predicted"/>
<dbReference type="OrthoDB" id="1201186at2"/>
<evidence type="ECO:0000313" key="2">
    <source>
        <dbReference type="Proteomes" id="UP000031760"/>
    </source>
</evidence>
<organism evidence="1 2">
    <name type="scientific">Nonlabens marinus S1-08</name>
    <dbReference type="NCBI Taxonomy" id="1454201"/>
    <lineage>
        <taxon>Bacteria</taxon>
        <taxon>Pseudomonadati</taxon>
        <taxon>Bacteroidota</taxon>
        <taxon>Flavobacteriia</taxon>
        <taxon>Flavobacteriales</taxon>
        <taxon>Flavobacteriaceae</taxon>
        <taxon>Nonlabens</taxon>
    </lineage>
</organism>
<protein>
    <recommendedName>
        <fullName evidence="3">Rieske domain-containing protein</fullName>
    </recommendedName>
</protein>
<dbReference type="AlphaFoldDB" id="W8VZQ3"/>
<dbReference type="EMBL" id="AP014548">
    <property type="protein sequence ID" value="BAO54976.1"/>
    <property type="molecule type" value="Genomic_DNA"/>
</dbReference>
<dbReference type="KEGG" id="nmf:NMS_0967"/>
<name>W8VZQ3_9FLAO</name>